<evidence type="ECO:0000256" key="1">
    <source>
        <dbReference type="SAM" id="MobiDB-lite"/>
    </source>
</evidence>
<feature type="compositionally biased region" description="Basic and acidic residues" evidence="1">
    <location>
        <begin position="121"/>
        <end position="138"/>
    </location>
</feature>
<evidence type="ECO:0000313" key="2">
    <source>
        <dbReference type="EMBL" id="SVE07893.1"/>
    </source>
</evidence>
<organism evidence="2">
    <name type="scientific">marine metagenome</name>
    <dbReference type="NCBI Taxonomy" id="408172"/>
    <lineage>
        <taxon>unclassified sequences</taxon>
        <taxon>metagenomes</taxon>
        <taxon>ecological metagenomes</taxon>
    </lineage>
</organism>
<feature type="non-terminal residue" evidence="2">
    <location>
        <position position="164"/>
    </location>
</feature>
<gene>
    <name evidence="2" type="ORF">METZ01_LOCUS460747</name>
</gene>
<protein>
    <submittedName>
        <fullName evidence="2">Uncharacterized protein</fullName>
    </submittedName>
</protein>
<sequence length="164" mass="18930">MAERKGIRVLDSERLKPSTKQTKKIFSKSAVKSRKIAKEKDSVKRRKPIFGSGEQAKVGLDEESKKMRELTKSTKKWKSDADRIKKADKMHKLYGGWLDNKVPGKKKRKSSRYAPATGKQAVEEFYERVDRAKDRGEPAAKAWPRGKGHKEWRKDPINRHKGNK</sequence>
<accession>A0A383AJY0</accession>
<name>A0A383AJY0_9ZZZZ</name>
<feature type="region of interest" description="Disordered" evidence="1">
    <location>
        <begin position="14"/>
        <end position="55"/>
    </location>
</feature>
<proteinExistence type="predicted"/>
<feature type="region of interest" description="Disordered" evidence="1">
    <location>
        <begin position="96"/>
        <end position="164"/>
    </location>
</feature>
<feature type="compositionally biased region" description="Basic residues" evidence="1">
    <location>
        <begin position="21"/>
        <end position="35"/>
    </location>
</feature>
<dbReference type="AlphaFoldDB" id="A0A383AJY0"/>
<reference evidence="2" key="1">
    <citation type="submission" date="2018-05" db="EMBL/GenBank/DDBJ databases">
        <authorList>
            <person name="Lanie J.A."/>
            <person name="Ng W.-L."/>
            <person name="Kazmierczak K.M."/>
            <person name="Andrzejewski T.M."/>
            <person name="Davidsen T.M."/>
            <person name="Wayne K.J."/>
            <person name="Tettelin H."/>
            <person name="Glass J.I."/>
            <person name="Rusch D."/>
            <person name="Podicherti R."/>
            <person name="Tsui H.-C.T."/>
            <person name="Winkler M.E."/>
        </authorList>
    </citation>
    <scope>NUCLEOTIDE SEQUENCE</scope>
</reference>
<dbReference type="EMBL" id="UINC01192645">
    <property type="protein sequence ID" value="SVE07893.1"/>
    <property type="molecule type" value="Genomic_DNA"/>
</dbReference>